<evidence type="ECO:0000313" key="1">
    <source>
        <dbReference type="EMBL" id="CAF0723379.1"/>
    </source>
</evidence>
<dbReference type="Proteomes" id="UP000663852">
    <property type="component" value="Unassembled WGS sequence"/>
</dbReference>
<evidence type="ECO:0000313" key="3">
    <source>
        <dbReference type="Proteomes" id="UP000663828"/>
    </source>
</evidence>
<dbReference type="Proteomes" id="UP000663828">
    <property type="component" value="Unassembled WGS sequence"/>
</dbReference>
<name>A0A813MNB6_ADIRI</name>
<protein>
    <submittedName>
        <fullName evidence="1">Uncharacterized protein</fullName>
    </submittedName>
</protein>
<proteinExistence type="predicted"/>
<sequence length="122" mass="11846">MYTTTTVAFRRPGLGLGGGRPAITVLVPWTQQFGLAYQQFVNSGYGSYGGAYPAGGLGGLTGLGSYGAGVPVTGGYGAGLPVAGGYGAGLPVAGGYGAGLPVAGGYGPQIQGYPIGFGVTTY</sequence>
<evidence type="ECO:0000313" key="4">
    <source>
        <dbReference type="Proteomes" id="UP000663852"/>
    </source>
</evidence>
<accession>A0A813MNB6</accession>
<evidence type="ECO:0000313" key="2">
    <source>
        <dbReference type="EMBL" id="CAF1291641.1"/>
    </source>
</evidence>
<reference evidence="1" key="1">
    <citation type="submission" date="2021-02" db="EMBL/GenBank/DDBJ databases">
        <authorList>
            <person name="Nowell W R."/>
        </authorList>
    </citation>
    <scope>NUCLEOTIDE SEQUENCE</scope>
</reference>
<organism evidence="1 4">
    <name type="scientific">Adineta ricciae</name>
    <name type="common">Rotifer</name>
    <dbReference type="NCBI Taxonomy" id="249248"/>
    <lineage>
        <taxon>Eukaryota</taxon>
        <taxon>Metazoa</taxon>
        <taxon>Spiralia</taxon>
        <taxon>Gnathifera</taxon>
        <taxon>Rotifera</taxon>
        <taxon>Eurotatoria</taxon>
        <taxon>Bdelloidea</taxon>
        <taxon>Adinetida</taxon>
        <taxon>Adinetidae</taxon>
        <taxon>Adineta</taxon>
    </lineage>
</organism>
<dbReference type="EMBL" id="CAJNOR010002419">
    <property type="protein sequence ID" value="CAF1291641.1"/>
    <property type="molecule type" value="Genomic_DNA"/>
</dbReference>
<comment type="caution">
    <text evidence="1">The sequence shown here is derived from an EMBL/GenBank/DDBJ whole genome shotgun (WGS) entry which is preliminary data.</text>
</comment>
<dbReference type="EMBL" id="CAJNOJ010000001">
    <property type="protein sequence ID" value="CAF0723379.1"/>
    <property type="molecule type" value="Genomic_DNA"/>
</dbReference>
<keyword evidence="3" id="KW-1185">Reference proteome</keyword>
<gene>
    <name evidence="1" type="ORF">EDS130_LOCUS488</name>
    <name evidence="2" type="ORF">XAT740_LOCUS28372</name>
</gene>
<dbReference type="AlphaFoldDB" id="A0A813MNB6"/>